<proteinExistence type="inferred from homology"/>
<dbReference type="NCBIfam" id="TIGR01499">
    <property type="entry name" value="folC"/>
    <property type="match status" value="1"/>
</dbReference>
<dbReference type="EC" id="6.3.2.17" evidence="2"/>
<dbReference type="PANTHER" id="PTHR11136:SF0">
    <property type="entry name" value="DIHYDROFOLATE SYNTHETASE-RELATED"/>
    <property type="match status" value="1"/>
</dbReference>
<evidence type="ECO:0000256" key="9">
    <source>
        <dbReference type="ARBA" id="ARBA00047493"/>
    </source>
</evidence>
<evidence type="ECO:0000256" key="10">
    <source>
        <dbReference type="PIRNR" id="PIRNR001563"/>
    </source>
</evidence>
<comment type="similarity">
    <text evidence="1 10">Belongs to the folylpolyglutamate synthase family.</text>
</comment>
<evidence type="ECO:0000256" key="8">
    <source>
        <dbReference type="ARBA" id="ARBA00030592"/>
    </source>
</evidence>
<dbReference type="Gene3D" id="3.90.190.20">
    <property type="entry name" value="Mur ligase, C-terminal domain"/>
    <property type="match status" value="1"/>
</dbReference>
<evidence type="ECO:0000256" key="5">
    <source>
        <dbReference type="ARBA" id="ARBA00022741"/>
    </source>
</evidence>
<dbReference type="InterPro" id="IPR004101">
    <property type="entry name" value="Mur_ligase_C"/>
</dbReference>
<evidence type="ECO:0000313" key="14">
    <source>
        <dbReference type="Proteomes" id="UP001235343"/>
    </source>
</evidence>
<keyword evidence="7" id="KW-0460">Magnesium</keyword>
<dbReference type="InterPro" id="IPR036565">
    <property type="entry name" value="Mur-like_cat_sf"/>
</dbReference>
<feature type="domain" description="Mur ligase central" evidence="12">
    <location>
        <begin position="47"/>
        <end position="269"/>
    </location>
</feature>
<dbReference type="InterPro" id="IPR036615">
    <property type="entry name" value="Mur_ligase_C_dom_sf"/>
</dbReference>
<dbReference type="Pfam" id="PF08245">
    <property type="entry name" value="Mur_ligase_M"/>
    <property type="match status" value="1"/>
</dbReference>
<dbReference type="PIRSF" id="PIRSF001563">
    <property type="entry name" value="Folylpolyglu_synth"/>
    <property type="match status" value="1"/>
</dbReference>
<evidence type="ECO:0000259" key="12">
    <source>
        <dbReference type="Pfam" id="PF08245"/>
    </source>
</evidence>
<keyword evidence="4" id="KW-0479">Metal-binding</keyword>
<comment type="caution">
    <text evidence="13">The sequence shown here is derived from an EMBL/GenBank/DDBJ whole genome shotgun (WGS) entry which is preliminary data.</text>
</comment>
<evidence type="ECO:0000256" key="6">
    <source>
        <dbReference type="ARBA" id="ARBA00022840"/>
    </source>
</evidence>
<dbReference type="EMBL" id="JASTZU010000042">
    <property type="protein sequence ID" value="MDL4841683.1"/>
    <property type="molecule type" value="Genomic_DNA"/>
</dbReference>
<accession>A0ABT7L759</accession>
<evidence type="ECO:0000256" key="7">
    <source>
        <dbReference type="ARBA" id="ARBA00022842"/>
    </source>
</evidence>
<evidence type="ECO:0000256" key="4">
    <source>
        <dbReference type="ARBA" id="ARBA00022723"/>
    </source>
</evidence>
<keyword evidence="5 10" id="KW-0547">Nucleotide-binding</keyword>
<dbReference type="Gene3D" id="3.40.1190.10">
    <property type="entry name" value="Mur-like, catalytic domain"/>
    <property type="match status" value="1"/>
</dbReference>
<dbReference type="Pfam" id="PF02875">
    <property type="entry name" value="Mur_ligase_C"/>
    <property type="match status" value="1"/>
</dbReference>
<evidence type="ECO:0000256" key="3">
    <source>
        <dbReference type="ARBA" id="ARBA00022598"/>
    </source>
</evidence>
<evidence type="ECO:0000256" key="1">
    <source>
        <dbReference type="ARBA" id="ARBA00008276"/>
    </source>
</evidence>
<dbReference type="InterPro" id="IPR013221">
    <property type="entry name" value="Mur_ligase_cen"/>
</dbReference>
<sequence length="425" mass="47798">MLTTIKDVDDFFQSRSNLGIKPGLSRVETMLTYCNHPEHKLKAVHLAGTNGKGSTLTFIKQALMESGYKVGSFTSPSLNKINEQIQINHQPIEDEKFVQLLNKLLPIISHLDEKDNPPTEFEITVIIAILYFVNQVDVALIETGMGGREDSTNLIQPILTIITNIGLDHGRFLGETYTEVAYHKAGIIKNKVPVIIGDVNQQSLAVIQKVAGENCAEQLTYSEDFSIENVQRLKDQQSFNLISNDVKLSIAIMMKGKHQCINAAVACMALLKIKEIGFVMELSSIQKGLLKAHIPGRFEKICENPIVFVDGAHNKEGIETFIETVSTYYQNNEKQLLFAAFKDKPLQEMINQVELIFDQVVFTSFDHERASNAHYLASLSNHKQKKVEENWIKAIQDNIIGYPDKIHFITGSLSFIGKVRNYFVN</sequence>
<dbReference type="InterPro" id="IPR018109">
    <property type="entry name" value="Folylpolyglutamate_synth_CS"/>
</dbReference>
<evidence type="ECO:0000313" key="13">
    <source>
        <dbReference type="EMBL" id="MDL4841683.1"/>
    </source>
</evidence>
<evidence type="ECO:0000259" key="11">
    <source>
        <dbReference type="Pfam" id="PF02875"/>
    </source>
</evidence>
<dbReference type="SUPFAM" id="SSF53623">
    <property type="entry name" value="MurD-like peptide ligases, catalytic domain"/>
    <property type="match status" value="1"/>
</dbReference>
<feature type="domain" description="Mur ligase C-terminal" evidence="11">
    <location>
        <begin position="296"/>
        <end position="397"/>
    </location>
</feature>
<keyword evidence="14" id="KW-1185">Reference proteome</keyword>
<dbReference type="PROSITE" id="PS01012">
    <property type="entry name" value="FOLYLPOLYGLU_SYNT_2"/>
    <property type="match status" value="1"/>
</dbReference>
<dbReference type="InterPro" id="IPR001645">
    <property type="entry name" value="Folylpolyglutamate_synth"/>
</dbReference>
<keyword evidence="6 10" id="KW-0067">ATP-binding</keyword>
<dbReference type="GO" id="GO:0016874">
    <property type="term" value="F:ligase activity"/>
    <property type="evidence" value="ECO:0007669"/>
    <property type="project" value="UniProtKB-KW"/>
</dbReference>
<dbReference type="PANTHER" id="PTHR11136">
    <property type="entry name" value="FOLYLPOLYGLUTAMATE SYNTHASE-RELATED"/>
    <property type="match status" value="1"/>
</dbReference>
<gene>
    <name evidence="13" type="ORF">QQS35_14675</name>
</gene>
<dbReference type="SUPFAM" id="SSF53244">
    <property type="entry name" value="MurD-like peptide ligases, peptide-binding domain"/>
    <property type="match status" value="1"/>
</dbReference>
<reference evidence="13 14" key="1">
    <citation type="submission" date="2023-06" db="EMBL/GenBank/DDBJ databases">
        <title>Aquibacillus rhizosphaerae LR5S19.</title>
        <authorList>
            <person name="Sun J.-Q."/>
        </authorList>
    </citation>
    <scope>NUCLEOTIDE SEQUENCE [LARGE SCALE GENOMIC DNA]</scope>
    <source>
        <strain evidence="13 14">LR5S19</strain>
    </source>
</reference>
<dbReference type="Proteomes" id="UP001235343">
    <property type="component" value="Unassembled WGS sequence"/>
</dbReference>
<dbReference type="RefSeq" id="WP_285932971.1">
    <property type="nucleotide sequence ID" value="NZ_JASTZU010000042.1"/>
</dbReference>
<keyword evidence="3 10" id="KW-0436">Ligase</keyword>
<name>A0ABT7L759_9BACI</name>
<evidence type="ECO:0000256" key="2">
    <source>
        <dbReference type="ARBA" id="ARBA00013025"/>
    </source>
</evidence>
<protein>
    <recommendedName>
        <fullName evidence="2">tetrahydrofolate synthase</fullName>
        <ecNumber evidence="2">6.3.2.17</ecNumber>
    </recommendedName>
    <alternativeName>
        <fullName evidence="8">Tetrahydrofolylpolyglutamate synthase</fullName>
    </alternativeName>
</protein>
<comment type="catalytic activity">
    <reaction evidence="9">
        <text>(6S)-5,6,7,8-tetrahydrofolyl-(gamma-L-Glu)(n) + L-glutamate + ATP = (6S)-5,6,7,8-tetrahydrofolyl-(gamma-L-Glu)(n+1) + ADP + phosphate + H(+)</text>
        <dbReference type="Rhea" id="RHEA:10580"/>
        <dbReference type="Rhea" id="RHEA-COMP:14738"/>
        <dbReference type="Rhea" id="RHEA-COMP:14740"/>
        <dbReference type="ChEBI" id="CHEBI:15378"/>
        <dbReference type="ChEBI" id="CHEBI:29985"/>
        <dbReference type="ChEBI" id="CHEBI:30616"/>
        <dbReference type="ChEBI" id="CHEBI:43474"/>
        <dbReference type="ChEBI" id="CHEBI:141005"/>
        <dbReference type="ChEBI" id="CHEBI:456216"/>
        <dbReference type="EC" id="6.3.2.17"/>
    </reaction>
</comment>
<organism evidence="13 14">
    <name type="scientific">Aquibacillus rhizosphaerae</name>
    <dbReference type="NCBI Taxonomy" id="3051431"/>
    <lineage>
        <taxon>Bacteria</taxon>
        <taxon>Bacillati</taxon>
        <taxon>Bacillota</taxon>
        <taxon>Bacilli</taxon>
        <taxon>Bacillales</taxon>
        <taxon>Bacillaceae</taxon>
        <taxon>Aquibacillus</taxon>
    </lineage>
</organism>